<dbReference type="PROSITE" id="PS51444">
    <property type="entry name" value="FH2"/>
    <property type="match status" value="1"/>
</dbReference>
<evidence type="ECO:0000256" key="4">
    <source>
        <dbReference type="ARBA" id="ARBA00023242"/>
    </source>
</evidence>
<dbReference type="PANTHER" id="PTHR45920:SF7">
    <property type="entry name" value="FORMIN-G"/>
    <property type="match status" value="1"/>
</dbReference>
<evidence type="ECO:0000313" key="8">
    <source>
        <dbReference type="Proteomes" id="UP000319801"/>
    </source>
</evidence>
<dbReference type="GO" id="GO:0005634">
    <property type="term" value="C:nucleus"/>
    <property type="evidence" value="ECO:0007669"/>
    <property type="project" value="UniProtKB-SubCell"/>
</dbReference>
<dbReference type="Proteomes" id="UP000319801">
    <property type="component" value="Unassembled WGS sequence"/>
</dbReference>
<feature type="compositionally biased region" description="Basic and acidic residues" evidence="5">
    <location>
        <begin position="362"/>
        <end position="375"/>
    </location>
</feature>
<evidence type="ECO:0000256" key="2">
    <source>
        <dbReference type="ARBA" id="ARBA00005271"/>
    </source>
</evidence>
<feature type="compositionally biased region" description="Basic and acidic residues" evidence="5">
    <location>
        <begin position="587"/>
        <end position="614"/>
    </location>
</feature>
<dbReference type="SMART" id="SM00498">
    <property type="entry name" value="FH2"/>
    <property type="match status" value="1"/>
</dbReference>
<feature type="domain" description="FH2" evidence="6">
    <location>
        <begin position="854"/>
        <end position="1267"/>
    </location>
</feature>
<dbReference type="GO" id="GO:0008017">
    <property type="term" value="F:microtubule binding"/>
    <property type="evidence" value="ECO:0007669"/>
    <property type="project" value="InterPro"/>
</dbReference>
<dbReference type="OrthoDB" id="427644at2759"/>
<feature type="region of interest" description="Disordered" evidence="5">
    <location>
        <begin position="442"/>
        <end position="463"/>
    </location>
</feature>
<reference evidence="7 8" key="1">
    <citation type="journal article" date="2019" name="Genome Biol. Evol.">
        <title>Whole-Genome Sequencing of the Giant Devil Catfish, Bagarius yarrelli.</title>
        <authorList>
            <person name="Jiang W."/>
            <person name="Lv Y."/>
            <person name="Cheng L."/>
            <person name="Yang K."/>
            <person name="Chao B."/>
            <person name="Wang X."/>
            <person name="Li Y."/>
            <person name="Pan X."/>
            <person name="You X."/>
            <person name="Zhang Y."/>
            <person name="Yang J."/>
            <person name="Li J."/>
            <person name="Zhang X."/>
            <person name="Liu S."/>
            <person name="Sun C."/>
            <person name="Yang J."/>
            <person name="Shi Q."/>
        </authorList>
    </citation>
    <scope>NUCLEOTIDE SEQUENCE [LARGE SCALE GENOMIC DNA]</scope>
    <source>
        <strain evidence="7">JWS20170419001</strain>
        <tissue evidence="7">Muscle</tissue>
    </source>
</reference>
<comment type="similarity">
    <text evidence="2">Belongs to the formin homology family. Cappuccino subfamily.</text>
</comment>
<dbReference type="InterPro" id="IPR042201">
    <property type="entry name" value="FH2_Formin_sf"/>
</dbReference>
<feature type="compositionally biased region" description="Pro residues" evidence="5">
    <location>
        <begin position="774"/>
        <end position="785"/>
    </location>
</feature>
<accession>A0A556TSJ3</accession>
<keyword evidence="3" id="KW-0175">Coiled coil</keyword>
<dbReference type="Gene3D" id="1.20.58.2220">
    <property type="entry name" value="Formin, FH2 domain"/>
    <property type="match status" value="1"/>
</dbReference>
<keyword evidence="4" id="KW-0539">Nucleus</keyword>
<dbReference type="PANTHER" id="PTHR45920">
    <property type="entry name" value="FORMIN HOMOLOGY 2 DOMAIN CONTAINING, ISOFORM I"/>
    <property type="match status" value="1"/>
</dbReference>
<dbReference type="GO" id="GO:0005884">
    <property type="term" value="C:actin filament"/>
    <property type="evidence" value="ECO:0007669"/>
    <property type="project" value="InterPro"/>
</dbReference>
<sequence length="1286" mass="145394">MESYPANTFFNNFTNLFNRTEKTDDEPVLSSFRSLSEKNTEYQNISIQKPYAIRFGQDSPVEQDLNAIDFSSQINSRTTSETEVVSEKTVQPTDECNNHNNLEQRSSLEKISESDAETHHYTNKDRNEVQIQEAYSDFFGMDLPVSLNQANLSSTSQGDERVVDYQADLLSEAFGQEYSSAALINTEPAQSYRSEDLSDCISKHISKGLPEVLETQKPLHMKKNEELYTESTYDIRSSDIDIPVSADAFSDQTDYFKSTLNSNLVKPAGEFGTRTKCTHSDTGNNKIHPKGELWSSSNPDTCNRCHVDSDRQSCLETEDQVIKIKSDQVSLKVEPVNPDSRNETQSGDEDKGTFMIDESDDLIQKEKENEKSVKNKDKMDLLQEESFSLGIPAAPENLEKPLNSENAARSSKRVTFFPDPMIEKPPQLPSIFSGLRGLIKETNDQQKKEGSTEQPKSPLLKPASVKRALFSEKNTKSVGKGSILEQLSQLLSFDTSKVGAKKPQDPIASPSLLPNSKVPEEELPPIEQIVEGPNVAASEESEMTNTETSFNAFKAFFTPKPARRNTSDQIDLDAVKRAFNPETIRAIFDRNSSKSPDKRDSFDNKSPESEERTPGRLQAVWPPPKSKDEEGKIKLKYTEAEHQAALLQLKRECKEELEALEADYKLQLYHLRTENEECAARLQAQFVDLTKAAKHSHGEFRDATVSTEDYATPRIFRTVCIQTDRETFIKPVETPELGKDIGPQPNVPGKLYLASISHCLSAKQQAEPPSLLQLPPPLPPLPPPSDSVRTTNPLLSLPGPCESYLKPQSDKCPALIQANGTPPPPPPPPPLLSISAGLPLTGEGLFKSKDRWQRKPRVEPVCPMKPLYWTRLQIQDSRNDTLWSMLEEPAIINTNEFAELFAKMASPAKRKPLAEAYNMATKAKKIIKVLDSKRSQAVGILISSLHLEMKDIQQAILMMDNSLVDLDAIEALYENRAQPEELAKIRKHYETSDEENVRLLDKPEQFLYKLSLIPQFSLRAKCIIFQSTFNDVVESIQRKANMVFHVCKGLLERDSVKEVLGLVLAFGNYMNGGSRHRGQADGFDLEILPKLKDVKSRDNRISLVDYIVSYYLHNFDENAGTKNSLFPLPEPEDVFLASQVKFEDLAKELRKLEKDLESCEKDVQRVWLTSSEEYIHPFKEKTEAFISSAQTEKIATEHHLINAQKSFHDLVQYFGMKPRTGEQKVQPSHVFLLWFEFCNDFKTRWKRENRAISNERLKEAQQSVRDITADKKVETRKVHTNGLVRD</sequence>
<evidence type="ECO:0000256" key="3">
    <source>
        <dbReference type="ARBA" id="ARBA00023054"/>
    </source>
</evidence>
<gene>
    <name evidence="7" type="ORF">Baya_3639</name>
</gene>
<comment type="caution">
    <text evidence="7">The sequence shown here is derived from an EMBL/GenBank/DDBJ whole genome shotgun (WGS) entry which is preliminary data.</text>
</comment>
<comment type="subcellular location">
    <subcellularLocation>
        <location evidence="1">Nucleus</location>
    </subcellularLocation>
</comment>
<keyword evidence="8" id="KW-1185">Reference proteome</keyword>
<dbReference type="PRINTS" id="PR00828">
    <property type="entry name" value="FORMIN"/>
</dbReference>
<dbReference type="EMBL" id="VCAZ01000016">
    <property type="protein sequence ID" value="TSK57991.1"/>
    <property type="molecule type" value="Genomic_DNA"/>
</dbReference>
<dbReference type="InterPro" id="IPR001265">
    <property type="entry name" value="Formin_Cappuccino_subfam"/>
</dbReference>
<feature type="region of interest" description="Disordered" evidence="5">
    <location>
        <begin position="586"/>
        <end position="630"/>
    </location>
</feature>
<dbReference type="SUPFAM" id="SSF101447">
    <property type="entry name" value="Formin homology 2 domain (FH2 domain)"/>
    <property type="match status" value="1"/>
</dbReference>
<protein>
    <submittedName>
        <fullName evidence="7">Formin</fullName>
    </submittedName>
</protein>
<dbReference type="GO" id="GO:0051015">
    <property type="term" value="F:actin filament binding"/>
    <property type="evidence" value="ECO:0007669"/>
    <property type="project" value="TreeGrafter"/>
</dbReference>
<evidence type="ECO:0000313" key="7">
    <source>
        <dbReference type="EMBL" id="TSK57991.1"/>
    </source>
</evidence>
<dbReference type="GO" id="GO:0030866">
    <property type="term" value="P:cortical actin cytoskeleton organization"/>
    <property type="evidence" value="ECO:0007669"/>
    <property type="project" value="TreeGrafter"/>
</dbReference>
<evidence type="ECO:0000259" key="6">
    <source>
        <dbReference type="PROSITE" id="PS51444"/>
    </source>
</evidence>
<name>A0A556TSJ3_BAGYA</name>
<dbReference type="Pfam" id="PF02181">
    <property type="entry name" value="FH2"/>
    <property type="match status" value="1"/>
</dbReference>
<feature type="compositionally biased region" description="Basic and acidic residues" evidence="5">
    <location>
        <begin position="442"/>
        <end position="451"/>
    </location>
</feature>
<dbReference type="FunFam" id="1.20.58.2220:FF:000005">
    <property type="entry name" value="Formin 1"/>
    <property type="match status" value="1"/>
</dbReference>
<dbReference type="GO" id="GO:0045010">
    <property type="term" value="P:actin nucleation"/>
    <property type="evidence" value="ECO:0007669"/>
    <property type="project" value="InterPro"/>
</dbReference>
<proteinExistence type="inferred from homology"/>
<dbReference type="GO" id="GO:0005737">
    <property type="term" value="C:cytoplasm"/>
    <property type="evidence" value="ECO:0007669"/>
    <property type="project" value="TreeGrafter"/>
</dbReference>
<feature type="region of interest" description="Disordered" evidence="5">
    <location>
        <begin position="767"/>
        <end position="793"/>
    </location>
</feature>
<evidence type="ECO:0000256" key="1">
    <source>
        <dbReference type="ARBA" id="ARBA00004123"/>
    </source>
</evidence>
<dbReference type="InterPro" id="IPR015425">
    <property type="entry name" value="FH2_Formin"/>
</dbReference>
<evidence type="ECO:0000256" key="5">
    <source>
        <dbReference type="SAM" id="MobiDB-lite"/>
    </source>
</evidence>
<organism evidence="7 8">
    <name type="scientific">Bagarius yarrelli</name>
    <name type="common">Goonch</name>
    <name type="synonym">Bagrus yarrelli</name>
    <dbReference type="NCBI Taxonomy" id="175774"/>
    <lineage>
        <taxon>Eukaryota</taxon>
        <taxon>Metazoa</taxon>
        <taxon>Chordata</taxon>
        <taxon>Craniata</taxon>
        <taxon>Vertebrata</taxon>
        <taxon>Euteleostomi</taxon>
        <taxon>Actinopterygii</taxon>
        <taxon>Neopterygii</taxon>
        <taxon>Teleostei</taxon>
        <taxon>Ostariophysi</taxon>
        <taxon>Siluriformes</taxon>
        <taxon>Sisoridae</taxon>
        <taxon>Sisorinae</taxon>
        <taxon>Bagarius</taxon>
    </lineage>
</organism>
<feature type="region of interest" description="Disordered" evidence="5">
    <location>
        <begin position="329"/>
        <end position="375"/>
    </location>
</feature>
<feature type="region of interest" description="Disordered" evidence="5">
    <location>
        <begin position="276"/>
        <end position="300"/>
    </location>
</feature>
<feature type="region of interest" description="Disordered" evidence="5">
    <location>
        <begin position="500"/>
        <end position="519"/>
    </location>
</feature>